<protein>
    <recommendedName>
        <fullName evidence="2">Chitin-binding type-2 domain-containing protein</fullName>
    </recommendedName>
</protein>
<dbReference type="OrthoDB" id="6020543at2759"/>
<keyword evidence="4" id="KW-1185">Reference proteome</keyword>
<feature type="chain" id="PRO_5040287639" description="Chitin-binding type-2 domain-containing protein" evidence="1">
    <location>
        <begin position="16"/>
        <end position="198"/>
    </location>
</feature>
<accession>A0A9P1IGA7</accession>
<dbReference type="Pfam" id="PF01607">
    <property type="entry name" value="CBM_14"/>
    <property type="match status" value="2"/>
</dbReference>
<organism evidence="3 4">
    <name type="scientific">Caenorhabditis angaria</name>
    <dbReference type="NCBI Taxonomy" id="860376"/>
    <lineage>
        <taxon>Eukaryota</taxon>
        <taxon>Metazoa</taxon>
        <taxon>Ecdysozoa</taxon>
        <taxon>Nematoda</taxon>
        <taxon>Chromadorea</taxon>
        <taxon>Rhabditida</taxon>
        <taxon>Rhabditina</taxon>
        <taxon>Rhabditomorpha</taxon>
        <taxon>Rhabditoidea</taxon>
        <taxon>Rhabditidae</taxon>
        <taxon>Peloderinae</taxon>
        <taxon>Caenorhabditis</taxon>
    </lineage>
</organism>
<dbReference type="SUPFAM" id="SSF57625">
    <property type="entry name" value="Invertebrate chitin-binding proteins"/>
    <property type="match status" value="3"/>
</dbReference>
<comment type="caution">
    <text evidence="3">The sequence shown here is derived from an EMBL/GenBank/DDBJ whole genome shotgun (WGS) entry which is preliminary data.</text>
</comment>
<dbReference type="Gene3D" id="3.20.20.80">
    <property type="entry name" value="Glycosidases"/>
    <property type="match status" value="1"/>
</dbReference>
<reference evidence="3" key="1">
    <citation type="submission" date="2022-11" db="EMBL/GenBank/DDBJ databases">
        <authorList>
            <person name="Kikuchi T."/>
        </authorList>
    </citation>
    <scope>NUCLEOTIDE SEQUENCE</scope>
    <source>
        <strain evidence="3">PS1010</strain>
    </source>
</reference>
<name>A0A9P1IGA7_9PELO</name>
<evidence type="ECO:0000256" key="1">
    <source>
        <dbReference type="SAM" id="SignalP"/>
    </source>
</evidence>
<dbReference type="InterPro" id="IPR002557">
    <property type="entry name" value="Chitin-bd_dom"/>
</dbReference>
<feature type="domain" description="Chitin-binding type-2" evidence="2">
    <location>
        <begin position="144"/>
        <end position="198"/>
    </location>
</feature>
<dbReference type="SMART" id="SM00494">
    <property type="entry name" value="ChtBD2"/>
    <property type="match status" value="2"/>
</dbReference>
<sequence length="198" mass="22193">MITILLFGFFAASAASPTGYCQNGDVLGGQDNPANYYVCENHQWVLKSCLKGYTFNVSSKSCVGTDQICEPGQLRSYPPDDSKFEYCIDGYQWIILSCPNDYIFNGYECIDVVTSTTTTPKPKITSTSQPIKTSPQPIRTTRPSLFCDSRNGLYKPDPNDCTKFYQCDKGYWVLKSCGPGTAWDNLNQVCNYYDLVCR</sequence>
<dbReference type="GO" id="GO:0005576">
    <property type="term" value="C:extracellular region"/>
    <property type="evidence" value="ECO:0007669"/>
    <property type="project" value="InterPro"/>
</dbReference>
<evidence type="ECO:0000313" key="4">
    <source>
        <dbReference type="Proteomes" id="UP001152747"/>
    </source>
</evidence>
<dbReference type="GO" id="GO:0008061">
    <property type="term" value="F:chitin binding"/>
    <property type="evidence" value="ECO:0007669"/>
    <property type="project" value="InterPro"/>
</dbReference>
<dbReference type="Proteomes" id="UP001152747">
    <property type="component" value="Unassembled WGS sequence"/>
</dbReference>
<feature type="signal peptide" evidence="1">
    <location>
        <begin position="1"/>
        <end position="15"/>
    </location>
</feature>
<dbReference type="AlphaFoldDB" id="A0A9P1IGA7"/>
<proteinExistence type="predicted"/>
<evidence type="ECO:0000259" key="2">
    <source>
        <dbReference type="PROSITE" id="PS50940"/>
    </source>
</evidence>
<keyword evidence="1" id="KW-0732">Signal</keyword>
<evidence type="ECO:0000313" key="3">
    <source>
        <dbReference type="EMBL" id="CAI5444859.1"/>
    </source>
</evidence>
<dbReference type="PROSITE" id="PS50940">
    <property type="entry name" value="CHIT_BIND_II"/>
    <property type="match status" value="2"/>
</dbReference>
<dbReference type="InterPro" id="IPR036508">
    <property type="entry name" value="Chitin-bd_dom_sf"/>
</dbReference>
<dbReference type="EMBL" id="CANHGI010000003">
    <property type="protein sequence ID" value="CAI5444859.1"/>
    <property type="molecule type" value="Genomic_DNA"/>
</dbReference>
<gene>
    <name evidence="3" type="ORF">CAMP_LOCUS7496</name>
</gene>
<feature type="domain" description="Chitin-binding type-2" evidence="2">
    <location>
        <begin position="18"/>
        <end position="71"/>
    </location>
</feature>